<proteinExistence type="predicted"/>
<dbReference type="AlphaFoldDB" id="A0A426XG78"/>
<accession>A0A426XG78</accession>
<reference evidence="1 2" key="1">
    <citation type="journal article" date="2014" name="Agronomy (Basel)">
        <title>A Draft Genome Sequence for Ensete ventricosum, the Drought-Tolerant Tree Against Hunger.</title>
        <authorList>
            <person name="Harrison J."/>
            <person name="Moore K.A."/>
            <person name="Paszkiewicz K."/>
            <person name="Jones T."/>
            <person name="Grant M."/>
            <person name="Ambacheew D."/>
            <person name="Muzemil S."/>
            <person name="Studholme D.J."/>
        </authorList>
    </citation>
    <scope>NUCLEOTIDE SEQUENCE [LARGE SCALE GENOMIC DNA]</scope>
</reference>
<comment type="caution">
    <text evidence="1">The sequence shown here is derived from an EMBL/GenBank/DDBJ whole genome shotgun (WGS) entry which is preliminary data.</text>
</comment>
<dbReference type="EMBL" id="AMZH03021149">
    <property type="protein sequence ID" value="RRT38497.1"/>
    <property type="molecule type" value="Genomic_DNA"/>
</dbReference>
<evidence type="ECO:0000313" key="2">
    <source>
        <dbReference type="Proteomes" id="UP000287651"/>
    </source>
</evidence>
<protein>
    <submittedName>
        <fullName evidence="1">Uncharacterized protein</fullName>
    </submittedName>
</protein>
<sequence>MKELYAMWGRVGDDKYFAAWVLELKSGMGLNEVVATEKHATDLEVEVKHLRAKVEHLKAALRDTSWTMKCSSWLGMSRYCESRFNRQARRLSLIQGVLGF</sequence>
<organism evidence="1 2">
    <name type="scientific">Ensete ventricosum</name>
    <name type="common">Abyssinian banana</name>
    <name type="synonym">Musa ensete</name>
    <dbReference type="NCBI Taxonomy" id="4639"/>
    <lineage>
        <taxon>Eukaryota</taxon>
        <taxon>Viridiplantae</taxon>
        <taxon>Streptophyta</taxon>
        <taxon>Embryophyta</taxon>
        <taxon>Tracheophyta</taxon>
        <taxon>Spermatophyta</taxon>
        <taxon>Magnoliopsida</taxon>
        <taxon>Liliopsida</taxon>
        <taxon>Zingiberales</taxon>
        <taxon>Musaceae</taxon>
        <taxon>Ensete</taxon>
    </lineage>
</organism>
<evidence type="ECO:0000313" key="1">
    <source>
        <dbReference type="EMBL" id="RRT38497.1"/>
    </source>
</evidence>
<dbReference type="Proteomes" id="UP000287651">
    <property type="component" value="Unassembled WGS sequence"/>
</dbReference>
<name>A0A426XG78_ENSVE</name>
<gene>
    <name evidence="1" type="ORF">B296_00038704</name>
</gene>